<dbReference type="OrthoDB" id="6465020at2"/>
<dbReference type="SUPFAM" id="SSF160272">
    <property type="entry name" value="Shew3726-like"/>
    <property type="match status" value="1"/>
</dbReference>
<dbReference type="Gene3D" id="3.30.160.140">
    <property type="entry name" value="Shew3726-like"/>
    <property type="match status" value="1"/>
</dbReference>
<dbReference type="InterPro" id="IPR036692">
    <property type="entry name" value="Shew3726-like_sf"/>
</dbReference>
<dbReference type="Proteomes" id="UP000240243">
    <property type="component" value="Unassembled WGS sequence"/>
</dbReference>
<accession>A0A2P7QWW8</accession>
<sequence>MNQDIIVGDDLCWQPTEQTVAFSAHWQGRRVPCFISLHRLEHMTGQPLSDEANILLAFESVRFDIEELVAAHVEEEEFAPDGSVYL</sequence>
<keyword evidence="2" id="KW-1185">Reference proteome</keyword>
<dbReference type="InterPro" id="IPR009962">
    <property type="entry name" value="DUF1488"/>
</dbReference>
<dbReference type="AlphaFoldDB" id="A0A2P7QWW8"/>
<comment type="caution">
    <text evidence="1">The sequence shown here is derived from an EMBL/GenBank/DDBJ whole genome shotgun (WGS) entry which is preliminary data.</text>
</comment>
<dbReference type="EMBL" id="PXYG01000010">
    <property type="protein sequence ID" value="PSJ42457.1"/>
    <property type="molecule type" value="Genomic_DNA"/>
</dbReference>
<evidence type="ECO:0000313" key="2">
    <source>
        <dbReference type="Proteomes" id="UP000240243"/>
    </source>
</evidence>
<gene>
    <name evidence="1" type="ORF">C7H85_17790</name>
</gene>
<dbReference type="Pfam" id="PF07369">
    <property type="entry name" value="DUF1488"/>
    <property type="match status" value="1"/>
</dbReference>
<reference evidence="1 2" key="1">
    <citation type="submission" date="2018-03" db="EMBL/GenBank/DDBJ databases">
        <title>The draft genome of Zobellella sp. 59N8.</title>
        <authorList>
            <person name="Liu L."/>
            <person name="Li L."/>
            <person name="Zhang X."/>
            <person name="Liang L."/>
            <person name="Wang T."/>
        </authorList>
    </citation>
    <scope>NUCLEOTIDE SEQUENCE [LARGE SCALE GENOMIC DNA]</scope>
    <source>
        <strain evidence="1 2">59N8</strain>
    </source>
</reference>
<proteinExistence type="predicted"/>
<protein>
    <submittedName>
        <fullName evidence="1">DUF1488 domain-containing protein</fullName>
    </submittedName>
</protein>
<name>A0A2P7QWW8_9GAMM</name>
<evidence type="ECO:0000313" key="1">
    <source>
        <dbReference type="EMBL" id="PSJ42457.1"/>
    </source>
</evidence>
<dbReference type="RefSeq" id="WP_106731051.1">
    <property type="nucleotide sequence ID" value="NZ_PXYG01000010.1"/>
</dbReference>
<organism evidence="1 2">
    <name type="scientific">Zobellella endophytica</name>
    <dbReference type="NCBI Taxonomy" id="2116700"/>
    <lineage>
        <taxon>Bacteria</taxon>
        <taxon>Pseudomonadati</taxon>
        <taxon>Pseudomonadota</taxon>
        <taxon>Gammaproteobacteria</taxon>
        <taxon>Aeromonadales</taxon>
        <taxon>Aeromonadaceae</taxon>
        <taxon>Zobellella</taxon>
    </lineage>
</organism>